<feature type="domain" description="Globin-sensor" evidence="2">
    <location>
        <begin position="17"/>
        <end position="191"/>
    </location>
</feature>
<dbReference type="PANTHER" id="PTHR42071:SF1">
    <property type="entry name" value="GLOBIN-SENSOR DOMAIN-CONTAINING PROTEIN"/>
    <property type="match status" value="1"/>
</dbReference>
<evidence type="ECO:0000313" key="3">
    <source>
        <dbReference type="EMBL" id="PVV05246.1"/>
    </source>
</evidence>
<gene>
    <name evidence="3" type="ORF">BB560_000237</name>
</gene>
<dbReference type="InterPro" id="IPR009050">
    <property type="entry name" value="Globin-like_sf"/>
</dbReference>
<keyword evidence="4" id="KW-1185">Reference proteome</keyword>
<dbReference type="InterPro" id="IPR044398">
    <property type="entry name" value="Globin-sensor_dom"/>
</dbReference>
<evidence type="ECO:0000256" key="1">
    <source>
        <dbReference type="SAM" id="Phobius"/>
    </source>
</evidence>
<dbReference type="Proteomes" id="UP000245609">
    <property type="component" value="Unassembled WGS sequence"/>
</dbReference>
<proteinExistence type="predicted"/>
<sequence length="247" mass="28373">MTTIHIDRDRLYDDLVYRVDYISAFIGFSEKDKQLIRDSAPVVEPLIPEIVDHFYEKIFSYDIVKVKLLSSTDYDGEIPDSIEDLDLSGPLMEFRRFMLTKYFNRLLNSQWDTAYLKYLDWVARSHSKTPDEGVNKIDIEFVFLNGMMGYLDGIITDALSKIKEWDDDTRTNTILAYNKFFYIQSDLFSKYQILDDQRGVTDSIISAKKSKVRSLSLESASSSKPTLLAVIASSFILGSALAFALKK</sequence>
<dbReference type="Pfam" id="PF11563">
    <property type="entry name" value="Protoglobin"/>
    <property type="match status" value="1"/>
</dbReference>
<protein>
    <recommendedName>
        <fullName evidence="2">Globin-sensor domain-containing protein</fullName>
    </recommendedName>
</protein>
<name>A0A2T9ZKV5_9FUNG</name>
<dbReference type="OrthoDB" id="10027058at2759"/>
<keyword evidence="1" id="KW-0472">Membrane</keyword>
<dbReference type="AlphaFoldDB" id="A0A2T9ZKV5"/>
<dbReference type="GO" id="GO:0019825">
    <property type="term" value="F:oxygen binding"/>
    <property type="evidence" value="ECO:0007669"/>
    <property type="project" value="InterPro"/>
</dbReference>
<feature type="transmembrane region" description="Helical" evidence="1">
    <location>
        <begin position="226"/>
        <end position="245"/>
    </location>
</feature>
<accession>A0A2T9ZKV5</accession>
<keyword evidence="1" id="KW-1133">Transmembrane helix</keyword>
<reference evidence="3 4" key="1">
    <citation type="journal article" date="2018" name="MBio">
        <title>Comparative Genomics Reveals the Core Gene Toolbox for the Fungus-Insect Symbiosis.</title>
        <authorList>
            <person name="Wang Y."/>
            <person name="Stata M."/>
            <person name="Wang W."/>
            <person name="Stajich J.E."/>
            <person name="White M.M."/>
            <person name="Moncalvo J.M."/>
        </authorList>
    </citation>
    <scope>NUCLEOTIDE SEQUENCE [LARGE SCALE GENOMIC DNA]</scope>
    <source>
        <strain evidence="3 4">SC-DP-2</strain>
    </source>
</reference>
<evidence type="ECO:0000313" key="4">
    <source>
        <dbReference type="Proteomes" id="UP000245609"/>
    </source>
</evidence>
<keyword evidence="1" id="KW-0812">Transmembrane</keyword>
<dbReference type="PANTHER" id="PTHR42071">
    <property type="entry name" value="PROTOGLOBIN DOMAIN-CONTAINING PROTEIN"/>
    <property type="match status" value="1"/>
</dbReference>
<dbReference type="Gene3D" id="1.10.490.10">
    <property type="entry name" value="Globins"/>
    <property type="match status" value="1"/>
</dbReference>
<dbReference type="GO" id="GO:0020037">
    <property type="term" value="F:heme binding"/>
    <property type="evidence" value="ECO:0007669"/>
    <property type="project" value="InterPro"/>
</dbReference>
<dbReference type="InterPro" id="IPR012292">
    <property type="entry name" value="Globin/Proto"/>
</dbReference>
<comment type="caution">
    <text evidence="3">The sequence shown here is derived from an EMBL/GenBank/DDBJ whole genome shotgun (WGS) entry which is preliminary data.</text>
</comment>
<dbReference type="SUPFAM" id="SSF46458">
    <property type="entry name" value="Globin-like"/>
    <property type="match status" value="1"/>
</dbReference>
<dbReference type="EMBL" id="MBFS01000023">
    <property type="protein sequence ID" value="PVV05246.1"/>
    <property type="molecule type" value="Genomic_DNA"/>
</dbReference>
<evidence type="ECO:0000259" key="2">
    <source>
        <dbReference type="Pfam" id="PF11563"/>
    </source>
</evidence>
<organism evidence="3 4">
    <name type="scientific">Smittium megazygosporum</name>
    <dbReference type="NCBI Taxonomy" id="133381"/>
    <lineage>
        <taxon>Eukaryota</taxon>
        <taxon>Fungi</taxon>
        <taxon>Fungi incertae sedis</taxon>
        <taxon>Zoopagomycota</taxon>
        <taxon>Kickxellomycotina</taxon>
        <taxon>Harpellomycetes</taxon>
        <taxon>Harpellales</taxon>
        <taxon>Legeriomycetaceae</taxon>
        <taxon>Smittium</taxon>
    </lineage>
</organism>